<proteinExistence type="predicted"/>
<name>A0A2K4XDN3_PSEVC</name>
<dbReference type="EMBL" id="LT965928">
    <property type="protein sequence ID" value="SOU42440.1"/>
    <property type="molecule type" value="Genomic_DNA"/>
</dbReference>
<evidence type="ECO:0000313" key="1">
    <source>
        <dbReference type="EMBL" id="SOU42440.1"/>
    </source>
</evidence>
<reference evidence="1 2" key="1">
    <citation type="submission" date="2017-11" db="EMBL/GenBank/DDBJ databases">
        <authorList>
            <person name="Han C.G."/>
        </authorList>
    </citation>
    <scope>NUCLEOTIDE SEQUENCE [LARGE SCALE GENOMIC DNA]</scope>
    <source>
        <strain evidence="2">ATCC 43555</strain>
    </source>
</reference>
<accession>A0A2K4XDN3</accession>
<dbReference type="AlphaFoldDB" id="A0A2K4XDN3"/>
<organism evidence="1 2">
    <name type="scientific">Pseudoalteromonas carrageenovora IAM 12662</name>
    <dbReference type="NCBI Taxonomy" id="1314868"/>
    <lineage>
        <taxon>Bacteria</taxon>
        <taxon>Pseudomonadati</taxon>
        <taxon>Pseudomonadota</taxon>
        <taxon>Gammaproteobacteria</taxon>
        <taxon>Alteromonadales</taxon>
        <taxon>Pseudoalteromonadaceae</taxon>
        <taxon>Pseudoalteromonas</taxon>
    </lineage>
</organism>
<evidence type="ECO:0000313" key="2">
    <source>
        <dbReference type="Proteomes" id="UP000238288"/>
    </source>
</evidence>
<sequence length="315" mass="35004">MRINKYGLKDTIEAGIKREIRQRCGFGCVNCGNAVYQYEHVDPTFAEATEHNPDHIVLLCGGCHDRVTRKLLSKETIKIRSDSPVCKQKGFSFGPFDLGMVEPKITIGTLNCKGVESLIRINGDNVLSIKPPESEGAPFRINAYLADRDGREVLKIVDNEWITTTNNWDVEVVGTRITIRKALGDIVLSLRSEPPHNLVIERLEMEHLGIELSCRENKNLKVITPSGQILTSNSMDIEGSKVGFDINNNSMSIGVGGGCVHIGSMTLDSIPPNIPQRHTRQTFVGRARENRKVGRNEICPCRSGKKFKKCCGLVY</sequence>
<protein>
    <submittedName>
        <fullName evidence="1">Uncharacterized protein</fullName>
    </submittedName>
</protein>
<dbReference type="Gene3D" id="3.10.450.50">
    <property type="match status" value="1"/>
</dbReference>
<dbReference type="GeneID" id="93665144"/>
<dbReference type="RefSeq" id="WP_104643563.1">
    <property type="nucleotide sequence ID" value="NZ_AQGW01000019.1"/>
</dbReference>
<gene>
    <name evidence="1" type="ORF">PCAR9_A31651</name>
</gene>
<dbReference type="Pfam" id="PF02810">
    <property type="entry name" value="SEC-C"/>
    <property type="match status" value="1"/>
</dbReference>
<dbReference type="InterPro" id="IPR004027">
    <property type="entry name" value="SEC_C_motif"/>
</dbReference>
<dbReference type="Proteomes" id="UP000238288">
    <property type="component" value="Chromosome PCAR9a"/>
</dbReference>
<dbReference type="SUPFAM" id="SSF103642">
    <property type="entry name" value="Sec-C motif"/>
    <property type="match status" value="1"/>
</dbReference>